<dbReference type="PANTHER" id="PTHR42756:SF1">
    <property type="entry name" value="TRANSCRIPTIONAL REPRESSOR OF EMRAB OPERON"/>
    <property type="match status" value="1"/>
</dbReference>
<evidence type="ECO:0000256" key="1">
    <source>
        <dbReference type="ARBA" id="ARBA00023015"/>
    </source>
</evidence>
<name>A0AAV3U559_9ALTE</name>
<dbReference type="Pfam" id="PF01047">
    <property type="entry name" value="MarR"/>
    <property type="match status" value="1"/>
</dbReference>
<dbReference type="PROSITE" id="PS50995">
    <property type="entry name" value="HTH_MARR_2"/>
    <property type="match status" value="1"/>
</dbReference>
<proteinExistence type="predicted"/>
<dbReference type="SMART" id="SM00347">
    <property type="entry name" value="HTH_MARR"/>
    <property type="match status" value="1"/>
</dbReference>
<accession>A0AAV3U559</accession>
<dbReference type="GO" id="GO:0003677">
    <property type="term" value="F:DNA binding"/>
    <property type="evidence" value="ECO:0007669"/>
    <property type="project" value="UniProtKB-KW"/>
</dbReference>
<dbReference type="PANTHER" id="PTHR42756">
    <property type="entry name" value="TRANSCRIPTIONAL REGULATOR, MARR"/>
    <property type="match status" value="1"/>
</dbReference>
<keyword evidence="1" id="KW-0805">Transcription regulation</keyword>
<evidence type="ECO:0000313" key="6">
    <source>
        <dbReference type="Proteomes" id="UP001409585"/>
    </source>
</evidence>
<dbReference type="EMBL" id="BAABLX010000028">
    <property type="protein sequence ID" value="GAA4950130.1"/>
    <property type="molecule type" value="Genomic_DNA"/>
</dbReference>
<keyword evidence="6" id="KW-1185">Reference proteome</keyword>
<reference evidence="6" key="1">
    <citation type="journal article" date="2019" name="Int. J. Syst. Evol. Microbiol.">
        <title>The Global Catalogue of Microorganisms (GCM) 10K type strain sequencing project: providing services to taxonomists for standard genome sequencing and annotation.</title>
        <authorList>
            <consortium name="The Broad Institute Genomics Platform"/>
            <consortium name="The Broad Institute Genome Sequencing Center for Infectious Disease"/>
            <person name="Wu L."/>
            <person name="Ma J."/>
        </authorList>
    </citation>
    <scope>NUCLEOTIDE SEQUENCE [LARGE SCALE GENOMIC DNA]</scope>
    <source>
        <strain evidence="6">JCM 19134</strain>
    </source>
</reference>
<sequence length="175" mass="20092">MPKNYDDITLRLQLMARDKTQDLEKYRPSAKPFRSSNFPFYWITRVANRYTHNMELQLKKLGITITSWRTLAVLKELGPQSISDIAHHAASRLPTTTRTVYKLRDQAMVDIAQQEDDARVTIVSITPKGLETVQSISETTRPLFDNIYDDLSDGQLHLLNEILEKLFDNMPPTAG</sequence>
<dbReference type="Proteomes" id="UP001409585">
    <property type="component" value="Unassembled WGS sequence"/>
</dbReference>
<gene>
    <name evidence="5" type="ORF">GCM10025791_33020</name>
</gene>
<organism evidence="5 6">
    <name type="scientific">Halioxenophilus aromaticivorans</name>
    <dbReference type="NCBI Taxonomy" id="1306992"/>
    <lineage>
        <taxon>Bacteria</taxon>
        <taxon>Pseudomonadati</taxon>
        <taxon>Pseudomonadota</taxon>
        <taxon>Gammaproteobacteria</taxon>
        <taxon>Alteromonadales</taxon>
        <taxon>Alteromonadaceae</taxon>
        <taxon>Halioxenophilus</taxon>
    </lineage>
</organism>
<dbReference type="AlphaFoldDB" id="A0AAV3U559"/>
<protein>
    <submittedName>
        <fullName evidence="5">MarR family transcriptional regulator</fullName>
    </submittedName>
</protein>
<evidence type="ECO:0000256" key="3">
    <source>
        <dbReference type="ARBA" id="ARBA00023163"/>
    </source>
</evidence>
<evidence type="ECO:0000313" key="5">
    <source>
        <dbReference type="EMBL" id="GAA4950130.1"/>
    </source>
</evidence>
<dbReference type="GO" id="GO:0003700">
    <property type="term" value="F:DNA-binding transcription factor activity"/>
    <property type="evidence" value="ECO:0007669"/>
    <property type="project" value="InterPro"/>
</dbReference>
<evidence type="ECO:0000256" key="2">
    <source>
        <dbReference type="ARBA" id="ARBA00023125"/>
    </source>
</evidence>
<dbReference type="SUPFAM" id="SSF46785">
    <property type="entry name" value="Winged helix' DNA-binding domain"/>
    <property type="match status" value="1"/>
</dbReference>
<dbReference type="Gene3D" id="1.10.10.10">
    <property type="entry name" value="Winged helix-like DNA-binding domain superfamily/Winged helix DNA-binding domain"/>
    <property type="match status" value="1"/>
</dbReference>
<evidence type="ECO:0000259" key="4">
    <source>
        <dbReference type="PROSITE" id="PS50995"/>
    </source>
</evidence>
<dbReference type="InterPro" id="IPR000835">
    <property type="entry name" value="HTH_MarR-typ"/>
</dbReference>
<comment type="caution">
    <text evidence="5">The sequence shown here is derived from an EMBL/GenBank/DDBJ whole genome shotgun (WGS) entry which is preliminary data.</text>
</comment>
<dbReference type="InterPro" id="IPR036390">
    <property type="entry name" value="WH_DNA-bd_sf"/>
</dbReference>
<dbReference type="InterPro" id="IPR036388">
    <property type="entry name" value="WH-like_DNA-bd_sf"/>
</dbReference>
<keyword evidence="3" id="KW-0804">Transcription</keyword>
<feature type="domain" description="HTH marR-type" evidence="4">
    <location>
        <begin position="36"/>
        <end position="168"/>
    </location>
</feature>
<keyword evidence="2" id="KW-0238">DNA-binding</keyword>